<protein>
    <submittedName>
        <fullName evidence="1">Uncharacterized protein</fullName>
    </submittedName>
</protein>
<dbReference type="EMBL" id="CAJJDP010000115">
    <property type="protein sequence ID" value="CAD8197679.1"/>
    <property type="molecule type" value="Genomic_DNA"/>
</dbReference>
<accession>A0A8S1X9D7</accession>
<gene>
    <name evidence="1" type="ORF">POCTA_138.1.T1150005</name>
</gene>
<dbReference type="AlphaFoldDB" id="A0A8S1X9D7"/>
<evidence type="ECO:0000313" key="2">
    <source>
        <dbReference type="Proteomes" id="UP000683925"/>
    </source>
</evidence>
<reference evidence="1" key="1">
    <citation type="submission" date="2021-01" db="EMBL/GenBank/DDBJ databases">
        <authorList>
            <consortium name="Genoscope - CEA"/>
            <person name="William W."/>
        </authorList>
    </citation>
    <scope>NUCLEOTIDE SEQUENCE</scope>
</reference>
<comment type="caution">
    <text evidence="1">The sequence shown here is derived from an EMBL/GenBank/DDBJ whole genome shotgun (WGS) entry which is preliminary data.</text>
</comment>
<name>A0A8S1X9D7_PAROT</name>
<sequence length="74" mass="9037">MLRKLFDNFNNFLYITFQYIQNTCEIEPQVFVTQQRKGLKKKIAICNYIYNINTLSFIDQQQIRQYLMIQGVKY</sequence>
<proteinExistence type="predicted"/>
<dbReference type="Proteomes" id="UP000683925">
    <property type="component" value="Unassembled WGS sequence"/>
</dbReference>
<evidence type="ECO:0000313" key="1">
    <source>
        <dbReference type="EMBL" id="CAD8197679.1"/>
    </source>
</evidence>
<organism evidence="1 2">
    <name type="scientific">Paramecium octaurelia</name>
    <dbReference type="NCBI Taxonomy" id="43137"/>
    <lineage>
        <taxon>Eukaryota</taxon>
        <taxon>Sar</taxon>
        <taxon>Alveolata</taxon>
        <taxon>Ciliophora</taxon>
        <taxon>Intramacronucleata</taxon>
        <taxon>Oligohymenophorea</taxon>
        <taxon>Peniculida</taxon>
        <taxon>Parameciidae</taxon>
        <taxon>Paramecium</taxon>
    </lineage>
</organism>
<keyword evidence="2" id="KW-1185">Reference proteome</keyword>